<protein>
    <submittedName>
        <fullName evidence="4">M20/M25/M40 family metallo-hydrolase</fullName>
    </submittedName>
</protein>
<dbReference type="SUPFAM" id="SSF53187">
    <property type="entry name" value="Zn-dependent exopeptidases"/>
    <property type="match status" value="1"/>
</dbReference>
<dbReference type="GO" id="GO:0016787">
    <property type="term" value="F:hydrolase activity"/>
    <property type="evidence" value="ECO:0007669"/>
    <property type="project" value="UniProtKB-KW"/>
</dbReference>
<gene>
    <name evidence="4" type="ORF">IAC56_05185</name>
</gene>
<evidence type="ECO:0000256" key="1">
    <source>
        <dbReference type="ARBA" id="ARBA00022723"/>
    </source>
</evidence>
<keyword evidence="2" id="KW-0378">Hydrolase</keyword>
<feature type="domain" description="Peptidase M20 dimerisation" evidence="3">
    <location>
        <begin position="206"/>
        <end position="300"/>
    </location>
</feature>
<dbReference type="GO" id="GO:0046872">
    <property type="term" value="F:metal ion binding"/>
    <property type="evidence" value="ECO:0007669"/>
    <property type="project" value="UniProtKB-KW"/>
</dbReference>
<dbReference type="EMBL" id="DVMY01000083">
    <property type="protein sequence ID" value="HIU37648.1"/>
    <property type="molecule type" value="Genomic_DNA"/>
</dbReference>
<dbReference type="Proteomes" id="UP000824083">
    <property type="component" value="Unassembled WGS sequence"/>
</dbReference>
<dbReference type="Gene3D" id="3.30.70.360">
    <property type="match status" value="1"/>
</dbReference>
<dbReference type="Pfam" id="PF07687">
    <property type="entry name" value="M20_dimer"/>
    <property type="match status" value="1"/>
</dbReference>
<comment type="caution">
    <text evidence="4">The sequence shown here is derived from an EMBL/GenBank/DDBJ whole genome shotgun (WGS) entry which is preliminary data.</text>
</comment>
<dbReference type="SUPFAM" id="SSF55031">
    <property type="entry name" value="Bacterial exopeptidase dimerisation domain"/>
    <property type="match status" value="1"/>
</dbReference>
<reference evidence="4" key="2">
    <citation type="journal article" date="2021" name="PeerJ">
        <title>Extensive microbial diversity within the chicken gut microbiome revealed by metagenomics and culture.</title>
        <authorList>
            <person name="Gilroy R."/>
            <person name="Ravi A."/>
            <person name="Getino M."/>
            <person name="Pursley I."/>
            <person name="Horton D.L."/>
            <person name="Alikhan N.F."/>
            <person name="Baker D."/>
            <person name="Gharbi K."/>
            <person name="Hall N."/>
            <person name="Watson M."/>
            <person name="Adriaenssens E.M."/>
            <person name="Foster-Nyarko E."/>
            <person name="Jarju S."/>
            <person name="Secka A."/>
            <person name="Antonio M."/>
            <person name="Oren A."/>
            <person name="Chaudhuri R.R."/>
            <person name="La Ragione R."/>
            <person name="Hildebrand F."/>
            <person name="Pallen M.J."/>
        </authorList>
    </citation>
    <scope>NUCLEOTIDE SEQUENCE</scope>
    <source>
        <strain evidence="4">7463</strain>
    </source>
</reference>
<dbReference type="InterPro" id="IPR050072">
    <property type="entry name" value="Peptidase_M20A"/>
</dbReference>
<dbReference type="AlphaFoldDB" id="A0A9D1LEH0"/>
<accession>A0A9D1LEH0</accession>
<evidence type="ECO:0000313" key="5">
    <source>
        <dbReference type="Proteomes" id="UP000824083"/>
    </source>
</evidence>
<dbReference type="Pfam" id="PF01546">
    <property type="entry name" value="Peptidase_M20"/>
    <property type="match status" value="1"/>
</dbReference>
<keyword evidence="1" id="KW-0479">Metal-binding</keyword>
<name>A0A9D1LEH0_9BURK</name>
<evidence type="ECO:0000313" key="4">
    <source>
        <dbReference type="EMBL" id="HIU37648.1"/>
    </source>
</evidence>
<dbReference type="PANTHER" id="PTHR43808">
    <property type="entry name" value="ACETYLORNITHINE DEACETYLASE"/>
    <property type="match status" value="1"/>
</dbReference>
<evidence type="ECO:0000259" key="3">
    <source>
        <dbReference type="Pfam" id="PF07687"/>
    </source>
</evidence>
<sequence>MSDSLHPQIPAIDEAVLSAMQSLSQLPKIQKGLQIAKEQADQAMAEQVELCEIPSPTFHEEKRAQEIARRMKQYGLTDVTIDGIGNVVGVRKGKGNGPVLVIDAHMDTVFPEGTDVTVRREGDTYYAPGIGDNTSGVRALLQLIRCFNEADVQTEGDIIFVGTVGEEGNGDIRGAKFVCNGDRHIDGYIAIDSFSAGVVVMGGVGCHRWRVGISGLGGHSFVDFGQVPSAIHAMCRAGSMIDQLTPPSEPYTTYNIGTIKGGTSVNTIAPYCEVDVDIRSISNDELLKLEAQIFKAFEDSVEQENKRWNITDEAKLLKLTKTQIGDRPAGARPGDCPVIQAALSAQKLMGIELTQYSPSATDANAPISKNIPAACLGSGGISEKFHTLKEYFINKDSYQGPQVIFLAACTLVGAEGHKALLPVKAD</sequence>
<proteinExistence type="predicted"/>
<dbReference type="InterPro" id="IPR002933">
    <property type="entry name" value="Peptidase_M20"/>
</dbReference>
<dbReference type="Gene3D" id="3.40.630.10">
    <property type="entry name" value="Zn peptidases"/>
    <property type="match status" value="1"/>
</dbReference>
<reference evidence="4" key="1">
    <citation type="submission" date="2020-10" db="EMBL/GenBank/DDBJ databases">
        <authorList>
            <person name="Gilroy R."/>
        </authorList>
    </citation>
    <scope>NUCLEOTIDE SEQUENCE</scope>
    <source>
        <strain evidence="4">7463</strain>
    </source>
</reference>
<dbReference type="InterPro" id="IPR011650">
    <property type="entry name" value="Peptidase_M20_dimer"/>
</dbReference>
<dbReference type="PANTHER" id="PTHR43808:SF17">
    <property type="entry name" value="PEPTIDASE M20"/>
    <property type="match status" value="1"/>
</dbReference>
<dbReference type="InterPro" id="IPR036264">
    <property type="entry name" value="Bact_exopeptidase_dim_dom"/>
</dbReference>
<organism evidence="4 5">
    <name type="scientific">Candidatus Aphodousia faecigallinarum</name>
    <dbReference type="NCBI Taxonomy" id="2840677"/>
    <lineage>
        <taxon>Bacteria</taxon>
        <taxon>Pseudomonadati</taxon>
        <taxon>Pseudomonadota</taxon>
        <taxon>Betaproteobacteria</taxon>
        <taxon>Burkholderiales</taxon>
        <taxon>Sutterellaceae</taxon>
        <taxon>Sutterellaceae incertae sedis</taxon>
        <taxon>Candidatus Aphodousia</taxon>
    </lineage>
</organism>
<evidence type="ECO:0000256" key="2">
    <source>
        <dbReference type="ARBA" id="ARBA00022801"/>
    </source>
</evidence>